<dbReference type="EMBL" id="JACAZH010000024">
    <property type="protein sequence ID" value="KAF7342905.1"/>
    <property type="molecule type" value="Genomic_DNA"/>
</dbReference>
<comment type="caution">
    <text evidence="1">The sequence shown here is derived from an EMBL/GenBank/DDBJ whole genome shotgun (WGS) entry which is preliminary data.</text>
</comment>
<evidence type="ECO:0000313" key="1">
    <source>
        <dbReference type="EMBL" id="KAF7342905.1"/>
    </source>
</evidence>
<dbReference type="AlphaFoldDB" id="A0A8H6XMB8"/>
<sequence length="224" mass="25562">MRRSYAPWTTNPPDFFSKTTRQLTLMTFTMYIGGRPKNQWTMPELERLLRACTGITELSVCGCLSDPPILGLMEHLRPTRLNLAVLDLVSAFSVPNSNFAHPLFQRVSHLLLCDIEEVATPVWHHWTALSRLPALTHLAVIRGDLVPTILATLPRLQVLVLFSEKLEVEAAHSWDRRVVVVVADYQSFWDNWHEGVGLWMRADAFLDQKRRGDVPESCYQLPAC</sequence>
<dbReference type="Proteomes" id="UP000623467">
    <property type="component" value="Unassembled WGS sequence"/>
</dbReference>
<evidence type="ECO:0000313" key="2">
    <source>
        <dbReference type="Proteomes" id="UP000623467"/>
    </source>
</evidence>
<reference evidence="1" key="1">
    <citation type="submission" date="2020-05" db="EMBL/GenBank/DDBJ databases">
        <title>Mycena genomes resolve the evolution of fungal bioluminescence.</title>
        <authorList>
            <person name="Tsai I.J."/>
        </authorList>
    </citation>
    <scope>NUCLEOTIDE SEQUENCE</scope>
    <source>
        <strain evidence="1">160909Yilan</strain>
    </source>
</reference>
<keyword evidence="2" id="KW-1185">Reference proteome</keyword>
<name>A0A8H6XMB8_9AGAR</name>
<gene>
    <name evidence="1" type="ORF">MSAN_02006900</name>
</gene>
<proteinExistence type="predicted"/>
<protein>
    <submittedName>
        <fullName evidence="1">Uncharacterized protein</fullName>
    </submittedName>
</protein>
<dbReference type="OrthoDB" id="3061857at2759"/>
<organism evidence="1 2">
    <name type="scientific">Mycena sanguinolenta</name>
    <dbReference type="NCBI Taxonomy" id="230812"/>
    <lineage>
        <taxon>Eukaryota</taxon>
        <taxon>Fungi</taxon>
        <taxon>Dikarya</taxon>
        <taxon>Basidiomycota</taxon>
        <taxon>Agaricomycotina</taxon>
        <taxon>Agaricomycetes</taxon>
        <taxon>Agaricomycetidae</taxon>
        <taxon>Agaricales</taxon>
        <taxon>Marasmiineae</taxon>
        <taxon>Mycenaceae</taxon>
        <taxon>Mycena</taxon>
    </lineage>
</organism>
<accession>A0A8H6XMB8</accession>